<dbReference type="InterPro" id="IPR024983">
    <property type="entry name" value="CHAT_dom"/>
</dbReference>
<keyword evidence="5" id="KW-1185">Reference proteome</keyword>
<feature type="domain" description="DUF7379" evidence="3">
    <location>
        <begin position="169"/>
        <end position="252"/>
    </location>
</feature>
<dbReference type="GO" id="GO:0008374">
    <property type="term" value="F:O-acyltransferase activity"/>
    <property type="evidence" value="ECO:0007669"/>
    <property type="project" value="InterPro"/>
</dbReference>
<sequence length="1772" mass="192942">MAILEICGTPLPPSASSDSTEAADWRGVTFSLNAGARGADAPAQQLALQSEDVLLLQLDNGMQWLLPAEDADSVLGADARDADAPPGVLRIGAQLTLGDRQARDGAGAWLLKSLTVFQQGPAGMTALAAAGTFQDKELENRQGLYRIDNTRWALQALEKPMPASEQPALLFIHGTASSTTGSFAELWKTSARTTLAERYGNRIYGFEHRTLTDSPIRNALDLARALPERQTLHLISHSRGGMVGELLARANRLHSDPFTADELASFARVGQTQAEDATLLAELGKVLQAKQLRIERFVRVAAPVRGTTLASGRLDRWASVMLNVLGGGLKLLGLPVVCHAYSALKNFLLAVVRERTDASVLPGLAAMMPDSPLVALLNGANVEIDASVHVLAGSYQGDSLLSWLASRLTESFYGGQTDLVVNTPSMSGGAVRRRGLWQLPLAGEKVTHFSYFCRDESVTALLDALAGENQRFTELAAPSRQLIARSASQAARQGPIALILPGIMGSHLAQGNNRIWLEPFSLVAGQMRLLAVNDDGQSEQHIQTDGWTHLYYQGFADYLDSQGIDARPFCYDWRLSIADSAQQFAQAFDQAATEARQRDKPLYIAAHSMGGLVARLGLNLAGADGQPRWRTLAALNGRLVQFGTPNQGAVSMLTVLLGRDRLVRRLSQLGERSTEKGQFLELVRHYPGVLELLPWPDGSPQPDYLSDEAWRTLAPDSQTGHWKAPESAALQRARAVIEHLRQASLPAESCVYVAGRAPTPAAVRMHQNQLEIAWSEEGDGRVLWKDGCPPGLAVSYVDAAHGDLLRHAGAFADYLALLRTGRSSLPSVPQGARDSTSVLRFVAAPTDIHGLYPSQDELLAAALGGEDARLQTSEHQTPPSDIHLHHGSMANARGVLTLGAYANDSLRGTALFMDQLLHGQLRQAQMLGRYPHQPGETLLCPPSRDHDCGALVVGLGPIGELKPGQLTHSLRQGLLEYARQHAHTEGPALVIHGLLVGSGYGGLTVELGMRCWLDALTQANQRLADAGVGAQGQDMAVRIAELHIWEEEESAIILAASALQELVRERRYQGQLRHDGQVHQASGGYRGRQTSSGDSWQRVHITEGREAGSLRFTLVTDRARNEVNEEPNQRQLVDGLIRSATHSTADQPGLSRALFELMIPNGMKSTLHELRGLVLGVDAASAVYPWELMRDDRPGTEAPLATRIGLVRQLASPYGRRAVRTVNTPRMLALGDTQSHLPTLAGAQQEASELAALYRDSAGFQVSTLIAATGEQLVLELFDGEYQVMHLAAHGEASNDPARPGGLVLDHDTRLTSAQISKLRHVPELVFLNCCHLGSMQADARPRWGELAASLATEFIEMGCKAVVAAGWAVDDLAAREFALTFHRAMLQGKRFGDALQQAREAAYLAYPQRNTWGAYQAYGDECYQLVQEQDTTATQDAPALHYSHVGQALGDLEQLHARIQANLGQTQQQQAGKRLAQIETACRARYFAHGAVRARLAAIYADLGDRASAIEHYRAALAQEDGGLSVKALEQLGNLEVRHAVERHAKGEQVEALALLRLGEKRLRTLLALQATSERHTLLASMYKRIGQLHSQLGQDHAARQALGHAHWLREMCEHYQQADQAALAQHGLRYYPLLNWLDGQALHHVRDGVAIPAHLGNYLTQARDDARQHNQREASFFHAVAEIDADRTAALWACLTGMDGNPLPLTEPKAQKQLLARYASLRARLSSAREWDSVSNQLDWLYAVWPADTPENLAIRDALQSLAMQLRALK</sequence>
<dbReference type="Gene3D" id="3.40.50.1820">
    <property type="entry name" value="alpha/beta hydrolase"/>
    <property type="match status" value="2"/>
</dbReference>
<feature type="domain" description="DUF7379" evidence="3">
    <location>
        <begin position="281"/>
        <end position="378"/>
    </location>
</feature>
<proteinExistence type="predicted"/>
<accession>A0A318KM98</accession>
<dbReference type="Proteomes" id="UP000247555">
    <property type="component" value="Unassembled WGS sequence"/>
</dbReference>
<protein>
    <submittedName>
        <fullName evidence="4">Lecithin:cholesterol acyltransferase</fullName>
    </submittedName>
</protein>
<dbReference type="EMBL" id="QJKI01000009">
    <property type="protein sequence ID" value="PXX78879.1"/>
    <property type="molecule type" value="Genomic_DNA"/>
</dbReference>
<dbReference type="Pfam" id="PF02450">
    <property type="entry name" value="LCAT"/>
    <property type="match status" value="1"/>
</dbReference>
<comment type="caution">
    <text evidence="4">The sequence shown here is derived from an EMBL/GenBank/DDBJ whole genome shotgun (WGS) entry which is preliminary data.</text>
</comment>
<evidence type="ECO:0000313" key="5">
    <source>
        <dbReference type="Proteomes" id="UP000247555"/>
    </source>
</evidence>
<evidence type="ECO:0000259" key="2">
    <source>
        <dbReference type="Pfam" id="PF12770"/>
    </source>
</evidence>
<dbReference type="InterPro" id="IPR055803">
    <property type="entry name" value="DUF7379"/>
</dbReference>
<dbReference type="Pfam" id="PF12770">
    <property type="entry name" value="CHAT"/>
    <property type="match status" value="1"/>
</dbReference>
<dbReference type="Pfam" id="PF24096">
    <property type="entry name" value="DUF7379"/>
    <property type="match status" value="2"/>
</dbReference>
<dbReference type="InterPro" id="IPR029058">
    <property type="entry name" value="AB_hydrolase_fold"/>
</dbReference>
<dbReference type="RefSeq" id="WP_110390794.1">
    <property type="nucleotide sequence ID" value="NZ_QJKI01000009.1"/>
</dbReference>
<evidence type="ECO:0000256" key="1">
    <source>
        <dbReference type="SAM" id="MobiDB-lite"/>
    </source>
</evidence>
<organism evidence="4 5">
    <name type="scientific">Rivihabitans pingtungensis</name>
    <dbReference type="NCBI Taxonomy" id="1054498"/>
    <lineage>
        <taxon>Bacteria</taxon>
        <taxon>Pseudomonadati</taxon>
        <taxon>Pseudomonadota</taxon>
        <taxon>Betaproteobacteria</taxon>
        <taxon>Neisseriales</taxon>
        <taxon>Aquaspirillaceae</taxon>
        <taxon>Rivihabitans</taxon>
    </lineage>
</organism>
<feature type="domain" description="CHAT" evidence="2">
    <location>
        <begin position="1150"/>
        <end position="1421"/>
    </location>
</feature>
<reference evidence="4 5" key="1">
    <citation type="submission" date="2018-05" db="EMBL/GenBank/DDBJ databases">
        <title>Genomic Encyclopedia of Type Strains, Phase IV (KMG-IV): sequencing the most valuable type-strain genomes for metagenomic binning, comparative biology and taxonomic classification.</title>
        <authorList>
            <person name="Goeker M."/>
        </authorList>
    </citation>
    <scope>NUCLEOTIDE SEQUENCE [LARGE SCALE GENOMIC DNA]</scope>
    <source>
        <strain evidence="4 5">DSM 29661</strain>
    </source>
</reference>
<keyword evidence="4" id="KW-0808">Transferase</keyword>
<gene>
    <name evidence="4" type="ORF">DFR34_109103</name>
</gene>
<evidence type="ECO:0000313" key="4">
    <source>
        <dbReference type="EMBL" id="PXX78879.1"/>
    </source>
</evidence>
<name>A0A318KM98_9NEIS</name>
<dbReference type="OrthoDB" id="9814331at2"/>
<keyword evidence="4" id="KW-0012">Acyltransferase</keyword>
<evidence type="ECO:0000259" key="3">
    <source>
        <dbReference type="Pfam" id="PF24096"/>
    </source>
</evidence>
<dbReference type="GO" id="GO:0006629">
    <property type="term" value="P:lipid metabolic process"/>
    <property type="evidence" value="ECO:0007669"/>
    <property type="project" value="InterPro"/>
</dbReference>
<dbReference type="SUPFAM" id="SSF53474">
    <property type="entry name" value="alpha/beta-Hydrolases"/>
    <property type="match status" value="2"/>
</dbReference>
<dbReference type="InterPro" id="IPR003386">
    <property type="entry name" value="LACT/PDAT_acylTrfase"/>
</dbReference>
<feature type="region of interest" description="Disordered" evidence="1">
    <location>
        <begin position="1073"/>
        <end position="1095"/>
    </location>
</feature>